<dbReference type="CDD" id="cd04187">
    <property type="entry name" value="DPM1_like_bac"/>
    <property type="match status" value="1"/>
</dbReference>
<dbReference type="InterPro" id="IPR029044">
    <property type="entry name" value="Nucleotide-diphossugar_trans"/>
</dbReference>
<dbReference type="InterPro" id="IPR050256">
    <property type="entry name" value="Glycosyltransferase_2"/>
</dbReference>
<organism evidence="10 11">
    <name type="scientific">Bifidobacterium pseudocatenulatum</name>
    <dbReference type="NCBI Taxonomy" id="28026"/>
    <lineage>
        <taxon>Bacteria</taxon>
        <taxon>Bacillati</taxon>
        <taxon>Actinomycetota</taxon>
        <taxon>Actinomycetes</taxon>
        <taxon>Bifidobacteriales</taxon>
        <taxon>Bifidobacteriaceae</taxon>
        <taxon>Bifidobacterium</taxon>
    </lineage>
</organism>
<evidence type="ECO:0000256" key="4">
    <source>
        <dbReference type="ARBA" id="ARBA00022679"/>
    </source>
</evidence>
<dbReference type="PANTHER" id="PTHR48090:SF1">
    <property type="entry name" value="PROPHAGE BACTOPRENOL GLUCOSYL TRANSFERASE HOMOLOG"/>
    <property type="match status" value="1"/>
</dbReference>
<evidence type="ECO:0000256" key="1">
    <source>
        <dbReference type="ARBA" id="ARBA00004141"/>
    </source>
</evidence>
<keyword evidence="3" id="KW-0328">Glycosyltransferase</keyword>
<comment type="caution">
    <text evidence="10">The sequence shown here is derived from an EMBL/GenBank/DDBJ whole genome shotgun (WGS) entry which is preliminary data.</text>
</comment>
<keyword evidence="7 8" id="KW-0472">Membrane</keyword>
<gene>
    <name evidence="10" type="ORF">KZP06_09200</name>
</gene>
<evidence type="ECO:0000256" key="8">
    <source>
        <dbReference type="SAM" id="Phobius"/>
    </source>
</evidence>
<dbReference type="InterPro" id="IPR001173">
    <property type="entry name" value="Glyco_trans_2-like"/>
</dbReference>
<dbReference type="Gene3D" id="3.90.550.10">
    <property type="entry name" value="Spore Coat Polysaccharide Biosynthesis Protein SpsA, Chain A"/>
    <property type="match status" value="1"/>
</dbReference>
<dbReference type="Proteomes" id="UP001197735">
    <property type="component" value="Unassembled WGS sequence"/>
</dbReference>
<dbReference type="GO" id="GO:0005886">
    <property type="term" value="C:plasma membrane"/>
    <property type="evidence" value="ECO:0007669"/>
    <property type="project" value="TreeGrafter"/>
</dbReference>
<keyword evidence="6 8" id="KW-1133">Transmembrane helix</keyword>
<reference evidence="10" key="1">
    <citation type="submission" date="2021-07" db="EMBL/GenBank/DDBJ databases">
        <title>Xylan utilisation by Bifidobacterium pseudocatenulatum.</title>
        <authorList>
            <person name="Watanabe Y."/>
        </authorList>
    </citation>
    <scope>NUCLEOTIDE SEQUENCE</scope>
    <source>
        <strain evidence="10">YIT12824</strain>
    </source>
</reference>
<evidence type="ECO:0000256" key="2">
    <source>
        <dbReference type="ARBA" id="ARBA00006739"/>
    </source>
</evidence>
<evidence type="ECO:0000313" key="11">
    <source>
        <dbReference type="Proteomes" id="UP001197735"/>
    </source>
</evidence>
<evidence type="ECO:0000313" key="10">
    <source>
        <dbReference type="EMBL" id="MCB4880890.1"/>
    </source>
</evidence>
<feature type="transmembrane region" description="Helical" evidence="8">
    <location>
        <begin position="285"/>
        <end position="312"/>
    </location>
</feature>
<comment type="similarity">
    <text evidence="2">Belongs to the glycosyltransferase 2 family.</text>
</comment>
<dbReference type="EMBL" id="JAHXEI010000009">
    <property type="protein sequence ID" value="MCB4880890.1"/>
    <property type="molecule type" value="Genomic_DNA"/>
</dbReference>
<feature type="transmembrane region" description="Helical" evidence="8">
    <location>
        <begin position="255"/>
        <end position="279"/>
    </location>
</feature>
<accession>A0AAW4TRC3</accession>
<evidence type="ECO:0000256" key="3">
    <source>
        <dbReference type="ARBA" id="ARBA00022676"/>
    </source>
</evidence>
<comment type="subcellular location">
    <subcellularLocation>
        <location evidence="1">Membrane</location>
        <topology evidence="1">Multi-pass membrane protein</topology>
    </subcellularLocation>
</comment>
<dbReference type="PANTHER" id="PTHR48090">
    <property type="entry name" value="UNDECAPRENYL-PHOSPHATE 4-DEOXY-4-FORMAMIDO-L-ARABINOSE TRANSFERASE-RELATED"/>
    <property type="match status" value="1"/>
</dbReference>
<keyword evidence="5 8" id="KW-0812">Transmembrane</keyword>
<evidence type="ECO:0000256" key="5">
    <source>
        <dbReference type="ARBA" id="ARBA00022692"/>
    </source>
</evidence>
<dbReference type="RefSeq" id="WP_226590947.1">
    <property type="nucleotide sequence ID" value="NZ_JAHXEI010000009.1"/>
</dbReference>
<evidence type="ECO:0000256" key="6">
    <source>
        <dbReference type="ARBA" id="ARBA00022989"/>
    </source>
</evidence>
<dbReference type="Pfam" id="PF00535">
    <property type="entry name" value="Glycos_transf_2"/>
    <property type="match status" value="1"/>
</dbReference>
<proteinExistence type="inferred from homology"/>
<sequence length="331" mass="36850">MTSEYAKFLDPVDVESLPIIYFVLPCYNEVEGLEHTAEVLHQKISQLVAASKISEQSRILFVDDGSEDGTWGLIEKLHNMDGSLFGGVKLAHNRGHQNALYAGLMEAYKAGCDAAISMDADLQDDVNAADEMISQFSEQHCEIVYGVRSSREKDTWFKRNTAELFYSIFAWMGAETVPNHADYRLMGSASLEALSEYNEVNLFLRGIVPTLGFKTGKVYYERGVREAGESKYPLRKMIAFAIEGITSFSTKPLKLVTSIGVLSILVGLTMLIYVIASVFTNHAVVGWGSMMCSLWLIGGFLMLSLGIVGEYVGKIYLESKHRPRYCIETKL</sequence>
<evidence type="ECO:0000256" key="7">
    <source>
        <dbReference type="ARBA" id="ARBA00023136"/>
    </source>
</evidence>
<name>A0AAW4TRC3_BIFPS</name>
<keyword evidence="4" id="KW-0808">Transferase</keyword>
<protein>
    <submittedName>
        <fullName evidence="10">Glycosyltransferase family 2 protein</fullName>
    </submittedName>
</protein>
<dbReference type="GO" id="GO:0016757">
    <property type="term" value="F:glycosyltransferase activity"/>
    <property type="evidence" value="ECO:0007669"/>
    <property type="project" value="UniProtKB-KW"/>
</dbReference>
<feature type="domain" description="Glycosyltransferase 2-like" evidence="9">
    <location>
        <begin position="22"/>
        <end position="163"/>
    </location>
</feature>
<evidence type="ECO:0000259" key="9">
    <source>
        <dbReference type="Pfam" id="PF00535"/>
    </source>
</evidence>
<dbReference type="AlphaFoldDB" id="A0AAW4TRC3"/>
<dbReference type="SUPFAM" id="SSF53448">
    <property type="entry name" value="Nucleotide-diphospho-sugar transferases"/>
    <property type="match status" value="1"/>
</dbReference>